<proteinExistence type="predicted"/>
<dbReference type="EMBL" id="JBANRG010000002">
    <property type="protein sequence ID" value="KAK7470939.1"/>
    <property type="molecule type" value="Genomic_DNA"/>
</dbReference>
<protein>
    <submittedName>
        <fullName evidence="2">Uncharacterized protein</fullName>
    </submittedName>
</protein>
<feature type="region of interest" description="Disordered" evidence="1">
    <location>
        <begin position="61"/>
        <end position="82"/>
    </location>
</feature>
<dbReference type="Proteomes" id="UP001498398">
    <property type="component" value="Unassembled WGS sequence"/>
</dbReference>
<organism evidence="2 3">
    <name type="scientific">Marasmiellus scandens</name>
    <dbReference type="NCBI Taxonomy" id="2682957"/>
    <lineage>
        <taxon>Eukaryota</taxon>
        <taxon>Fungi</taxon>
        <taxon>Dikarya</taxon>
        <taxon>Basidiomycota</taxon>
        <taxon>Agaricomycotina</taxon>
        <taxon>Agaricomycetes</taxon>
        <taxon>Agaricomycetidae</taxon>
        <taxon>Agaricales</taxon>
        <taxon>Marasmiineae</taxon>
        <taxon>Omphalotaceae</taxon>
        <taxon>Marasmiellus</taxon>
    </lineage>
</organism>
<keyword evidence="3" id="KW-1185">Reference proteome</keyword>
<evidence type="ECO:0000256" key="1">
    <source>
        <dbReference type="SAM" id="MobiDB-lite"/>
    </source>
</evidence>
<gene>
    <name evidence="2" type="ORF">VKT23_002354</name>
</gene>
<feature type="region of interest" description="Disordered" evidence="1">
    <location>
        <begin position="216"/>
        <end position="241"/>
    </location>
</feature>
<evidence type="ECO:0000313" key="2">
    <source>
        <dbReference type="EMBL" id="KAK7470939.1"/>
    </source>
</evidence>
<feature type="compositionally biased region" description="Basic residues" evidence="1">
    <location>
        <begin position="221"/>
        <end position="232"/>
    </location>
</feature>
<evidence type="ECO:0000313" key="3">
    <source>
        <dbReference type="Proteomes" id="UP001498398"/>
    </source>
</evidence>
<sequence>MFRGLSHYYPSSTQPPANYAFHLKHNLSHLLARYPNNGDGFQVQGYAKESQVAETRHVGAGLNGQEPEASSTHASSSAESTHSNEAMLLARAGDDININSHGITAGPSMERHNDNHEDRDVEIVDLTGDDTFDENSMHEVEPLFGEDLYESESEKDDDSNKTEPSSEVDIYQPFQQIQNSSSPSSSRLSLSKSTSYHAYAPTSPICPTSPTVSHSYIMTSKKQKSKKPRKAKTQSTAKQQIVKSRVYKSAHKGRLLNRFHDQPNPPSKPKKYLYPDLPIKKITVVHWVNTLNTARFVLEKGDDTLQEAMHLDAVIRAIQRFQNDLSAEFVAKIAPKLKYFKHRTGYDDLYHLKTRARTRSILDFWGQKFFGQSIYQDATAANLDPQPQVPLIAMWHARLSPDQH</sequence>
<feature type="compositionally biased region" description="Low complexity" evidence="1">
    <location>
        <begin position="180"/>
        <end position="189"/>
    </location>
</feature>
<feature type="compositionally biased region" description="Low complexity" evidence="1">
    <location>
        <begin position="68"/>
        <end position="82"/>
    </location>
</feature>
<feature type="region of interest" description="Disordered" evidence="1">
    <location>
        <begin position="150"/>
        <end position="189"/>
    </location>
</feature>
<comment type="caution">
    <text evidence="2">The sequence shown here is derived from an EMBL/GenBank/DDBJ whole genome shotgun (WGS) entry which is preliminary data.</text>
</comment>
<name>A0ABR1K239_9AGAR</name>
<accession>A0ABR1K239</accession>
<reference evidence="2 3" key="1">
    <citation type="submission" date="2024-01" db="EMBL/GenBank/DDBJ databases">
        <title>A draft genome for the cacao thread blight pathogen Marasmiellus scandens.</title>
        <authorList>
            <person name="Baruah I.K."/>
            <person name="Leung J."/>
            <person name="Bukari Y."/>
            <person name="Amoako-Attah I."/>
            <person name="Meinhardt L.W."/>
            <person name="Bailey B.A."/>
            <person name="Cohen S.P."/>
        </authorList>
    </citation>
    <scope>NUCLEOTIDE SEQUENCE [LARGE SCALE GENOMIC DNA]</scope>
    <source>
        <strain evidence="2 3">GH-19</strain>
    </source>
</reference>